<dbReference type="EMBL" id="QDHA01000008">
    <property type="protein sequence ID" value="RCJ09833.1"/>
    <property type="molecule type" value="Genomic_DNA"/>
</dbReference>
<accession>A0A367PQE8</accession>
<sequence length="272" mass="31247">MKGNVFTRDELDAYFSSFVGMEGGNPAAAVWICDQVPTTVGLPLAAPLAPQRVPSAWDAHFRVAHLHDMARWQTHQRIARIMSAAWEMVLFARRDNCSWQRYLSEYLYRARGWEFKLSLFPLPIRADNGLPWKRLYGQQPELNPKVNYLSLCRNGGRFRFIEALRRRQRPKVVICLGERHEDDYLHAFGMRGQPYTEHVLKPADQARVLRVYQDQGTRLVICPAVAGAAGLGSDVLLNAMGHFISQWLTIADFQMRPEEPDRHRQEETEASV</sequence>
<name>A0A367PQE8_CUPNE</name>
<evidence type="ECO:0000313" key="1">
    <source>
        <dbReference type="EMBL" id="RCJ09833.1"/>
    </source>
</evidence>
<reference evidence="1 2" key="1">
    <citation type="submission" date="2018-04" db="EMBL/GenBank/DDBJ databases">
        <title>Cupriavidus necator CR12 genome sequencing and assembly.</title>
        <authorList>
            <person name="Ben Fekih I."/>
            <person name="Mazhar H.S."/>
            <person name="Bello S.K."/>
            <person name="Rensing C."/>
        </authorList>
    </citation>
    <scope>NUCLEOTIDE SEQUENCE [LARGE SCALE GENOMIC DNA]</scope>
    <source>
        <strain evidence="1 2">CR12</strain>
    </source>
</reference>
<proteinExistence type="predicted"/>
<dbReference type="Proteomes" id="UP000253501">
    <property type="component" value="Unassembled WGS sequence"/>
</dbReference>
<dbReference type="AlphaFoldDB" id="A0A367PQE8"/>
<dbReference type="RefSeq" id="WP_114130856.1">
    <property type="nucleotide sequence ID" value="NZ_CP068435.1"/>
</dbReference>
<comment type="caution">
    <text evidence="1">The sequence shown here is derived from an EMBL/GenBank/DDBJ whole genome shotgun (WGS) entry which is preliminary data.</text>
</comment>
<gene>
    <name evidence="1" type="ORF">DDK22_04245</name>
</gene>
<evidence type="ECO:0000313" key="2">
    <source>
        <dbReference type="Proteomes" id="UP000253501"/>
    </source>
</evidence>
<organism evidence="1 2">
    <name type="scientific">Cupriavidus necator</name>
    <name type="common">Alcaligenes eutrophus</name>
    <name type="synonym">Ralstonia eutropha</name>
    <dbReference type="NCBI Taxonomy" id="106590"/>
    <lineage>
        <taxon>Bacteria</taxon>
        <taxon>Pseudomonadati</taxon>
        <taxon>Pseudomonadota</taxon>
        <taxon>Betaproteobacteria</taxon>
        <taxon>Burkholderiales</taxon>
        <taxon>Burkholderiaceae</taxon>
        <taxon>Cupriavidus</taxon>
    </lineage>
</organism>
<protein>
    <submittedName>
        <fullName evidence="1">Transcriptional regulator</fullName>
    </submittedName>
</protein>